<dbReference type="RefSeq" id="WP_155903651.1">
    <property type="nucleotide sequence ID" value="NZ_CP032343.1"/>
</dbReference>
<name>A0ABU4P318_AZOBR</name>
<dbReference type="EMBL" id="JAWXYC010000002">
    <property type="protein sequence ID" value="MDX5950759.1"/>
    <property type="molecule type" value="Genomic_DNA"/>
</dbReference>
<protein>
    <submittedName>
        <fullName evidence="1">Uncharacterized protein</fullName>
    </submittedName>
</protein>
<accession>A0ABU4P318</accession>
<proteinExistence type="predicted"/>
<dbReference type="GeneID" id="56448692"/>
<keyword evidence="2" id="KW-1185">Reference proteome</keyword>
<gene>
    <name evidence="1" type="ORF">SIM66_06060</name>
</gene>
<dbReference type="Proteomes" id="UP001277471">
    <property type="component" value="Unassembled WGS sequence"/>
</dbReference>
<organism evidence="1 2">
    <name type="scientific">Azospirillum brasilense</name>
    <dbReference type="NCBI Taxonomy" id="192"/>
    <lineage>
        <taxon>Bacteria</taxon>
        <taxon>Pseudomonadati</taxon>
        <taxon>Pseudomonadota</taxon>
        <taxon>Alphaproteobacteria</taxon>
        <taxon>Rhodospirillales</taxon>
        <taxon>Azospirillaceae</taxon>
        <taxon>Azospirillum</taxon>
    </lineage>
</organism>
<reference evidence="1 2" key="1">
    <citation type="submission" date="2023-11" db="EMBL/GenBank/DDBJ databases">
        <title>MicrobeMod: A computational toolkit for identifying prokaryotic methylation and restriction-modification with nanopore sequencing.</title>
        <authorList>
            <person name="Crits-Christoph A."/>
            <person name="Kang S.C."/>
            <person name="Lee H."/>
            <person name="Ostrov N."/>
        </authorList>
    </citation>
    <scope>NUCLEOTIDE SEQUENCE [LARGE SCALE GENOMIC DNA]</scope>
    <source>
        <strain evidence="1 2">ATCC 29145</strain>
    </source>
</reference>
<evidence type="ECO:0000313" key="1">
    <source>
        <dbReference type="EMBL" id="MDX5950759.1"/>
    </source>
</evidence>
<sequence length="46" mass="5017">MAALFGDGNHPINHAQRTIIILSMTRCIRAHNKDAKPLPALSACTF</sequence>
<comment type="caution">
    <text evidence="1">The sequence shown here is derived from an EMBL/GenBank/DDBJ whole genome shotgun (WGS) entry which is preliminary data.</text>
</comment>
<evidence type="ECO:0000313" key="2">
    <source>
        <dbReference type="Proteomes" id="UP001277471"/>
    </source>
</evidence>